<dbReference type="Proteomes" id="UP000430079">
    <property type="component" value="Unassembled WGS sequence"/>
</dbReference>
<sequence length="370" mass="38555">MSQLPERTDVVVIGGGVIGNSIACQLAEAGVGTVLLERGALGSGSSGTTAGVVRSYFPGNPLISSLAVRSLAAYHAFTERTGFDLGLRRIGLLVLFTDEHQVQDFRDTQAAQQAAGVDVELVTAAEAGRLNPLVDERTILAAAWSPEAYACDPAAIVRGYATAAQQAGAILRTETPVTGIDPDGRVHTPAGSIRADTIVCAAGPWAGTVAAMADVHIPVTTYPVDMLLTDTPASAPRNALPMTIHPSSLRIRSWGDRILVGMGRPAPDETRQSWLQRVSHHLGTTFPALAGDGLEYGWSGDLDVSPDGMAFIGRDPSRPFLYAAGFSGQGLCQAPAAGEIIRNLVLDKKSWTDTAGLSTARCLSGSAEAG</sequence>
<gene>
    <name evidence="3" type="ORF">Sgleb_03180</name>
</gene>
<dbReference type="SUPFAM" id="SSF51905">
    <property type="entry name" value="FAD/NAD(P)-binding domain"/>
    <property type="match status" value="1"/>
</dbReference>
<keyword evidence="1" id="KW-0560">Oxidoreductase</keyword>
<reference evidence="3 4" key="1">
    <citation type="submission" date="2019-12" db="EMBL/GenBank/DDBJ databases">
        <title>Whole genome shotgun sequence of Streptomyces hygroscopicus subsp. glebosus NBRC 13786.</title>
        <authorList>
            <person name="Ichikawa N."/>
            <person name="Kimura A."/>
            <person name="Kitahashi Y."/>
            <person name="Komaki H."/>
            <person name="Tamura T."/>
        </authorList>
    </citation>
    <scope>NUCLEOTIDE SEQUENCE [LARGE SCALE GENOMIC DNA]</scope>
    <source>
        <strain evidence="3 4">NBRC 13786</strain>
    </source>
</reference>
<dbReference type="InterPro" id="IPR036188">
    <property type="entry name" value="FAD/NAD-bd_sf"/>
</dbReference>
<evidence type="ECO:0000256" key="1">
    <source>
        <dbReference type="ARBA" id="ARBA00023002"/>
    </source>
</evidence>
<keyword evidence="4" id="KW-1185">Reference proteome</keyword>
<name>A0A640SPL6_9ACTN</name>
<evidence type="ECO:0000313" key="4">
    <source>
        <dbReference type="Proteomes" id="UP000430079"/>
    </source>
</evidence>
<comment type="caution">
    <text evidence="3">The sequence shown here is derived from an EMBL/GenBank/DDBJ whole genome shotgun (WGS) entry which is preliminary data.</text>
</comment>
<feature type="domain" description="FAD dependent oxidoreductase" evidence="2">
    <location>
        <begin position="9"/>
        <end position="342"/>
    </location>
</feature>
<dbReference type="GO" id="GO:0016491">
    <property type="term" value="F:oxidoreductase activity"/>
    <property type="evidence" value="ECO:0007669"/>
    <property type="project" value="UniProtKB-KW"/>
</dbReference>
<dbReference type="Gene3D" id="3.30.9.10">
    <property type="entry name" value="D-Amino Acid Oxidase, subunit A, domain 2"/>
    <property type="match status" value="1"/>
</dbReference>
<protein>
    <submittedName>
        <fullName evidence="3">FAD-dependent oxidoreductase</fullName>
    </submittedName>
</protein>
<dbReference type="PANTHER" id="PTHR13847:SF287">
    <property type="entry name" value="FAD-DEPENDENT OXIDOREDUCTASE DOMAIN-CONTAINING PROTEIN 1"/>
    <property type="match status" value="1"/>
</dbReference>
<organism evidence="3 4">
    <name type="scientific">Streptomyces glebosus</name>
    <dbReference type="NCBI Taxonomy" id="249580"/>
    <lineage>
        <taxon>Bacteria</taxon>
        <taxon>Bacillati</taxon>
        <taxon>Actinomycetota</taxon>
        <taxon>Actinomycetes</taxon>
        <taxon>Kitasatosporales</taxon>
        <taxon>Streptomycetaceae</taxon>
        <taxon>Streptomyces</taxon>
    </lineage>
</organism>
<evidence type="ECO:0000259" key="2">
    <source>
        <dbReference type="Pfam" id="PF01266"/>
    </source>
</evidence>
<proteinExistence type="predicted"/>
<dbReference type="PANTHER" id="PTHR13847">
    <property type="entry name" value="SARCOSINE DEHYDROGENASE-RELATED"/>
    <property type="match status" value="1"/>
</dbReference>
<dbReference type="Pfam" id="PF01266">
    <property type="entry name" value="DAO"/>
    <property type="match status" value="1"/>
</dbReference>
<dbReference type="InterPro" id="IPR006076">
    <property type="entry name" value="FAD-dep_OxRdtase"/>
</dbReference>
<accession>A0A640SPL6</accession>
<dbReference type="Gene3D" id="3.50.50.60">
    <property type="entry name" value="FAD/NAD(P)-binding domain"/>
    <property type="match status" value="1"/>
</dbReference>
<evidence type="ECO:0000313" key="3">
    <source>
        <dbReference type="EMBL" id="GFE12271.1"/>
    </source>
</evidence>
<dbReference type="EMBL" id="BLIO01000001">
    <property type="protein sequence ID" value="GFE12271.1"/>
    <property type="molecule type" value="Genomic_DNA"/>
</dbReference>
<dbReference type="AlphaFoldDB" id="A0A640SPL6"/>
<dbReference type="RefSeq" id="WP_190144344.1">
    <property type="nucleotide sequence ID" value="NZ_BLIO01000001.1"/>
</dbReference>
<dbReference type="GO" id="GO:0005737">
    <property type="term" value="C:cytoplasm"/>
    <property type="evidence" value="ECO:0007669"/>
    <property type="project" value="TreeGrafter"/>
</dbReference>